<dbReference type="KEGG" id="psua:FLK61_33115"/>
<gene>
    <name evidence="2" type="ORF">FLK61_33115</name>
</gene>
<dbReference type="AlphaFoldDB" id="A0A859FDU6"/>
<dbReference type="Pfam" id="PF11877">
    <property type="entry name" value="DUF3397"/>
    <property type="match status" value="1"/>
</dbReference>
<keyword evidence="1" id="KW-0472">Membrane</keyword>
<keyword evidence="3" id="KW-1185">Reference proteome</keyword>
<evidence type="ECO:0000313" key="3">
    <source>
        <dbReference type="Proteomes" id="UP000318138"/>
    </source>
</evidence>
<proteinExistence type="predicted"/>
<dbReference type="InterPro" id="IPR024515">
    <property type="entry name" value="DUF3397"/>
</dbReference>
<feature type="transmembrane region" description="Helical" evidence="1">
    <location>
        <begin position="105"/>
        <end position="123"/>
    </location>
</feature>
<keyword evidence="1" id="KW-1133">Transmembrane helix</keyword>
<dbReference type="EMBL" id="CP041372">
    <property type="protein sequence ID" value="QKS71533.1"/>
    <property type="molecule type" value="Genomic_DNA"/>
</dbReference>
<name>A0A859FDU6_9BACI</name>
<dbReference type="RefSeq" id="WP_176009568.1">
    <property type="nucleotide sequence ID" value="NZ_CP041372.2"/>
</dbReference>
<evidence type="ECO:0000313" key="2">
    <source>
        <dbReference type="EMBL" id="QKS71533.1"/>
    </source>
</evidence>
<organism evidence="2 3">
    <name type="scientific">Paenalkalicoccus suaedae</name>
    <dbReference type="NCBI Taxonomy" id="2592382"/>
    <lineage>
        <taxon>Bacteria</taxon>
        <taxon>Bacillati</taxon>
        <taxon>Bacillota</taxon>
        <taxon>Bacilli</taxon>
        <taxon>Bacillales</taxon>
        <taxon>Bacillaceae</taxon>
        <taxon>Paenalkalicoccus</taxon>
    </lineage>
</organism>
<protein>
    <submittedName>
        <fullName evidence="2">DUF3397 domain-containing protein</fullName>
    </submittedName>
</protein>
<reference evidence="3" key="1">
    <citation type="submission" date="2019-07" db="EMBL/GenBank/DDBJ databases">
        <title>Bacillus alkalisoli sp. nov. isolated from saline soil.</title>
        <authorList>
            <person name="Sun J.-Q."/>
            <person name="Xu L."/>
        </authorList>
    </citation>
    <scope>NUCLEOTIDE SEQUENCE [LARGE SCALE GENOMIC DNA]</scope>
    <source>
        <strain evidence="3">M4U3P1</strain>
    </source>
</reference>
<accession>A0A859FDU6</accession>
<dbReference type="Proteomes" id="UP000318138">
    <property type="component" value="Chromosome"/>
</dbReference>
<evidence type="ECO:0000256" key="1">
    <source>
        <dbReference type="SAM" id="Phobius"/>
    </source>
</evidence>
<keyword evidence="1" id="KW-0812">Transmembrane</keyword>
<sequence>MGDIAISLIGLIITVPLISMLLVYVVLRKVTKRKHKSLKLAVDSHVPIFAVSIYFLVRQLFHFSAVGVLLIALLTSALVFMIIHWRLTEEIDMRRILRGAWRFQFLLYLSAYIGLIVTGLILTY</sequence>
<feature type="transmembrane region" description="Helical" evidence="1">
    <location>
        <begin position="6"/>
        <end position="26"/>
    </location>
</feature>
<feature type="transmembrane region" description="Helical" evidence="1">
    <location>
        <begin position="63"/>
        <end position="85"/>
    </location>
</feature>